<dbReference type="Proteomes" id="UP001325248">
    <property type="component" value="Chromosome"/>
</dbReference>
<dbReference type="EMBL" id="CP136422">
    <property type="protein sequence ID" value="WPX76476.1"/>
    <property type="molecule type" value="Genomic_DNA"/>
</dbReference>
<keyword evidence="2" id="KW-1185">Reference proteome</keyword>
<evidence type="ECO:0000313" key="2">
    <source>
        <dbReference type="Proteomes" id="UP001325248"/>
    </source>
</evidence>
<dbReference type="InterPro" id="IPR037045">
    <property type="entry name" value="S8pro/Inhibitor_I9_sf"/>
</dbReference>
<dbReference type="Gene3D" id="3.30.70.80">
    <property type="entry name" value="Peptidase S8 propeptide/proteinase inhibitor I9"/>
    <property type="match status" value="1"/>
</dbReference>
<gene>
    <name evidence="1" type="ORF">BLCOC_48620</name>
</gene>
<evidence type="ECO:0000313" key="1">
    <source>
        <dbReference type="EMBL" id="WPX76476.1"/>
    </source>
</evidence>
<organism evidence="1 2">
    <name type="scientific">Blautia producta</name>
    <dbReference type="NCBI Taxonomy" id="33035"/>
    <lineage>
        <taxon>Bacteria</taxon>
        <taxon>Bacillati</taxon>
        <taxon>Bacillota</taxon>
        <taxon>Clostridia</taxon>
        <taxon>Lachnospirales</taxon>
        <taxon>Lachnospiraceae</taxon>
        <taxon>Blautia</taxon>
    </lineage>
</organism>
<sequence>MENVKKMYVTAEEAAEMLGISIGYAYKIIRGLNEELKAKGFRTICGKVPTKYFEEKFYGLTVVM</sequence>
<evidence type="ECO:0008006" key="3">
    <source>
        <dbReference type="Google" id="ProtNLM"/>
    </source>
</evidence>
<reference evidence="1" key="1">
    <citation type="submission" date="2023-10" db="EMBL/GenBank/DDBJ databases">
        <title>Genome sequence of Blautia coccoides DSM 935.</title>
        <authorList>
            <person name="Boeer T."/>
            <person name="Bengelsdorf F.R."/>
            <person name="Daniel R."/>
            <person name="Poehlein A."/>
        </authorList>
    </citation>
    <scope>NUCLEOTIDE SEQUENCE [LARGE SCALE GENOMIC DNA]</scope>
    <source>
        <strain evidence="1">DSM 935</strain>
    </source>
</reference>
<accession>A0ABZ0UMM5</accession>
<protein>
    <recommendedName>
        <fullName evidence="3">ICEBs1 excisionase</fullName>
    </recommendedName>
</protein>
<name>A0ABZ0UMM5_9FIRM</name>
<proteinExistence type="predicted"/>